<dbReference type="GO" id="GO:0030674">
    <property type="term" value="F:protein-macromolecule adaptor activity"/>
    <property type="evidence" value="ECO:0007669"/>
    <property type="project" value="TreeGrafter"/>
</dbReference>
<dbReference type="InterPro" id="IPR036871">
    <property type="entry name" value="PX_dom_sf"/>
</dbReference>
<keyword evidence="1" id="KW-0677">Repeat</keyword>
<proteinExistence type="predicted"/>
<reference evidence="4" key="1">
    <citation type="journal article" date="2014" name="Proc. Natl. Acad. Sci. U.S.A.">
        <title>Extensive sampling of basidiomycete genomes demonstrates inadequacy of the white-rot/brown-rot paradigm for wood decay fungi.</title>
        <authorList>
            <person name="Riley R."/>
            <person name="Salamov A.A."/>
            <person name="Brown D.W."/>
            <person name="Nagy L.G."/>
            <person name="Floudas D."/>
            <person name="Held B.W."/>
            <person name="Levasseur A."/>
            <person name="Lombard V."/>
            <person name="Morin E."/>
            <person name="Otillar R."/>
            <person name="Lindquist E.A."/>
            <person name="Sun H."/>
            <person name="LaButti K.M."/>
            <person name="Schmutz J."/>
            <person name="Jabbour D."/>
            <person name="Luo H."/>
            <person name="Baker S.E."/>
            <person name="Pisabarro A.G."/>
            <person name="Walton J.D."/>
            <person name="Blanchette R.A."/>
            <person name="Henrissat B."/>
            <person name="Martin F."/>
            <person name="Cullen D."/>
            <person name="Hibbett D.S."/>
            <person name="Grigoriev I.V."/>
        </authorList>
    </citation>
    <scope>NUCLEOTIDE SEQUENCE [LARGE SCALE GENOMIC DNA]</scope>
    <source>
        <strain evidence="4">MUCL 33604</strain>
    </source>
</reference>
<dbReference type="Gene3D" id="3.30.1520.10">
    <property type="entry name" value="Phox-like domain"/>
    <property type="match status" value="1"/>
</dbReference>
<feature type="domain" description="PX" evidence="2">
    <location>
        <begin position="23"/>
        <end position="160"/>
    </location>
</feature>
<evidence type="ECO:0000256" key="1">
    <source>
        <dbReference type="ARBA" id="ARBA00022737"/>
    </source>
</evidence>
<dbReference type="GO" id="GO:0035091">
    <property type="term" value="F:phosphatidylinositol binding"/>
    <property type="evidence" value="ECO:0007669"/>
    <property type="project" value="InterPro"/>
</dbReference>
<dbReference type="SMART" id="SM00312">
    <property type="entry name" value="PX"/>
    <property type="match status" value="1"/>
</dbReference>
<evidence type="ECO:0000313" key="4">
    <source>
        <dbReference type="Proteomes" id="UP000027265"/>
    </source>
</evidence>
<dbReference type="CDD" id="cd06890">
    <property type="entry name" value="PX_Bem1p"/>
    <property type="match status" value="1"/>
</dbReference>
<protein>
    <recommendedName>
        <fullName evidence="2">PX domain-containing protein</fullName>
    </recommendedName>
</protein>
<dbReference type="AlphaFoldDB" id="A0A067PET4"/>
<dbReference type="InterPro" id="IPR035550">
    <property type="entry name" value="Bem1/Scd2_PX"/>
</dbReference>
<sequence>MTNIVPPAHQSLHGHETPIPPCLPPGILLTAEVPSFHHENEEYHFRINAIYQPFDRSNPVSLPPAKQLTLLRVYEDFYQFQINLLSALPRESGREPPHPRIIPYTPGPFGGHVDRAVTAQRRSELDTYLYGLCSLLKTSSWYILEHGLVAEFLSLRPGDVEGDIDPRVEEMRVLGQQEDRLVDPGTET</sequence>
<dbReference type="InterPro" id="IPR051228">
    <property type="entry name" value="NADPH_Oxidase/PX-Domain"/>
</dbReference>
<evidence type="ECO:0000259" key="2">
    <source>
        <dbReference type="PROSITE" id="PS50195"/>
    </source>
</evidence>
<keyword evidence="4" id="KW-1185">Reference proteome</keyword>
<dbReference type="GO" id="GO:0000747">
    <property type="term" value="P:conjugation with cellular fusion"/>
    <property type="evidence" value="ECO:0007669"/>
    <property type="project" value="TreeGrafter"/>
</dbReference>
<dbReference type="EMBL" id="KL197734">
    <property type="protein sequence ID" value="KDQ53309.1"/>
    <property type="molecule type" value="Genomic_DNA"/>
</dbReference>
<dbReference type="InterPro" id="IPR001683">
    <property type="entry name" value="PX_dom"/>
</dbReference>
<evidence type="ECO:0000313" key="3">
    <source>
        <dbReference type="EMBL" id="KDQ53309.1"/>
    </source>
</evidence>
<gene>
    <name evidence="3" type="ORF">JAAARDRAFT_432504</name>
</gene>
<name>A0A067PET4_9AGAM</name>
<dbReference type="PANTHER" id="PTHR15706">
    <property type="entry name" value="SH3 MULTIPLE DOMAIN"/>
    <property type="match status" value="1"/>
</dbReference>
<dbReference type="PANTHER" id="PTHR15706:SF2">
    <property type="entry name" value="SH3 AND PX DOMAIN-CONTAINING PROTEIN 2A"/>
    <property type="match status" value="1"/>
</dbReference>
<dbReference type="InParanoid" id="A0A067PET4"/>
<organism evidence="3 4">
    <name type="scientific">Jaapia argillacea MUCL 33604</name>
    <dbReference type="NCBI Taxonomy" id="933084"/>
    <lineage>
        <taxon>Eukaryota</taxon>
        <taxon>Fungi</taxon>
        <taxon>Dikarya</taxon>
        <taxon>Basidiomycota</taxon>
        <taxon>Agaricomycotina</taxon>
        <taxon>Agaricomycetes</taxon>
        <taxon>Agaricomycetidae</taxon>
        <taxon>Jaapiales</taxon>
        <taxon>Jaapiaceae</taxon>
        <taxon>Jaapia</taxon>
    </lineage>
</organism>
<dbReference type="PROSITE" id="PS50195">
    <property type="entry name" value="PX"/>
    <property type="match status" value="1"/>
</dbReference>
<dbReference type="Proteomes" id="UP000027265">
    <property type="component" value="Unassembled WGS sequence"/>
</dbReference>
<dbReference type="OrthoDB" id="548867at2759"/>
<dbReference type="HOGENOM" id="CLU_1441250_0_0_1"/>
<dbReference type="STRING" id="933084.A0A067PET4"/>
<dbReference type="GO" id="GO:0043332">
    <property type="term" value="C:mating projection tip"/>
    <property type="evidence" value="ECO:0007669"/>
    <property type="project" value="TreeGrafter"/>
</dbReference>
<dbReference type="Pfam" id="PF00787">
    <property type="entry name" value="PX"/>
    <property type="match status" value="1"/>
</dbReference>
<dbReference type="GO" id="GO:0005737">
    <property type="term" value="C:cytoplasm"/>
    <property type="evidence" value="ECO:0007669"/>
    <property type="project" value="TreeGrafter"/>
</dbReference>
<accession>A0A067PET4</accession>
<dbReference type="SUPFAM" id="SSF64268">
    <property type="entry name" value="PX domain"/>
    <property type="match status" value="1"/>
</dbReference>